<protein>
    <submittedName>
        <fullName evidence="2">Zinc finger protein 699-like</fullName>
    </submittedName>
</protein>
<dbReference type="RefSeq" id="XP_045141364.1">
    <property type="nucleotide sequence ID" value="XM_045285429.1"/>
</dbReference>
<gene>
    <name evidence="2" type="primary">LOC123521143</name>
</gene>
<evidence type="ECO:0000313" key="1">
    <source>
        <dbReference type="Proteomes" id="UP000694863"/>
    </source>
</evidence>
<name>A0AC55CMP3_ECHTE</name>
<dbReference type="Proteomes" id="UP000694863">
    <property type="component" value="Unplaced"/>
</dbReference>
<keyword evidence="1" id="KW-1185">Reference proteome</keyword>
<reference evidence="2" key="1">
    <citation type="submission" date="2025-08" db="UniProtKB">
        <authorList>
            <consortium name="RefSeq"/>
        </authorList>
    </citation>
    <scope>IDENTIFICATION</scope>
</reference>
<evidence type="ECO:0000313" key="2">
    <source>
        <dbReference type="RefSeq" id="XP_045141364.1"/>
    </source>
</evidence>
<sequence>MVETLTNLDSVVGFPEAVTGVSDGGEELSSERTGVHCVENAAWSSLLREVSKPHGSKSQSANWGMHLSVLPVSNRSHPIETLCESHEGRQSGETVSRLSNLPVLQRNPPKVNRLACGEYGKAFTIQSLDNHLCTGPRPGCSFCRFQGCGEACSCPQLATSGSTLNGKNPHRCKACGKDFICMSTLTNPVATLAGEKCPECCKCREEFHSLSSFWTHQSKCKTYCQQSTSPSLHVPKKPHKRNKLYVCKECGKALSDASSLTQHMRTHSGERPYPCTECGKAFTQPSSLTIHRRIHSGERPYVCKECGKAFRCASHLTTHITTHNGKRPYKCQECEKAFSQSSSLTQHKRTHSGVKPYECKECGKCFRCSSHLSRHVKTHSGLRPCECKECGKSFIDSSALSKHLKTHRERPYECKACGRALRQVSNPTVCGRTYSEERPYQCKECGKAFSHSSHLTSHIRIHSSERPYIYRECGRAIRCSYCLSECVRN</sequence>
<proteinExistence type="predicted"/>
<accession>A0AC55CMP3</accession>
<organism evidence="1 2">
    <name type="scientific">Echinops telfairi</name>
    <name type="common">Lesser hedgehog tenrec</name>
    <dbReference type="NCBI Taxonomy" id="9371"/>
    <lineage>
        <taxon>Eukaryota</taxon>
        <taxon>Metazoa</taxon>
        <taxon>Chordata</taxon>
        <taxon>Craniata</taxon>
        <taxon>Vertebrata</taxon>
        <taxon>Euteleostomi</taxon>
        <taxon>Mammalia</taxon>
        <taxon>Eutheria</taxon>
        <taxon>Afrotheria</taxon>
        <taxon>Tenrecidae</taxon>
        <taxon>Tenrecinae</taxon>
        <taxon>Echinops</taxon>
    </lineage>
</organism>